<dbReference type="PANTHER" id="PTHR31633">
    <property type="entry name" value="H/ACA RIBONUCLEOPROTEIN COMPLEX NON-CORE SUBUNIT NAF1"/>
    <property type="match status" value="1"/>
</dbReference>
<dbReference type="GO" id="GO:0005634">
    <property type="term" value="C:nucleus"/>
    <property type="evidence" value="ECO:0007669"/>
    <property type="project" value="UniProtKB-SubCell"/>
</dbReference>
<feature type="region of interest" description="Disordered" evidence="9">
    <location>
        <begin position="940"/>
        <end position="980"/>
    </location>
</feature>
<name>A0A5C3EAC0_9BASI</name>
<dbReference type="GO" id="GO:0003723">
    <property type="term" value="F:RNA binding"/>
    <property type="evidence" value="ECO:0007669"/>
    <property type="project" value="UniProtKB-KW"/>
</dbReference>
<feature type="compositionally biased region" description="Basic and acidic residues" evidence="9">
    <location>
        <begin position="207"/>
        <end position="219"/>
    </location>
</feature>
<feature type="compositionally biased region" description="Polar residues" evidence="9">
    <location>
        <begin position="648"/>
        <end position="668"/>
    </location>
</feature>
<dbReference type="OrthoDB" id="21550at2759"/>
<dbReference type="AlphaFoldDB" id="A0A5C3EAC0"/>
<comment type="similarity">
    <text evidence="2">Belongs to the NAF1 family.</text>
</comment>
<protein>
    <recommendedName>
        <fullName evidence="3">H/ACA ribonucleoprotein complex non-core subunit NAF1</fullName>
    </recommendedName>
</protein>
<dbReference type="GO" id="GO:0000493">
    <property type="term" value="P:box H/ACA snoRNP assembly"/>
    <property type="evidence" value="ECO:0007669"/>
    <property type="project" value="InterPro"/>
</dbReference>
<evidence type="ECO:0000256" key="4">
    <source>
        <dbReference type="ARBA" id="ARBA00022517"/>
    </source>
</evidence>
<comment type="subcellular location">
    <subcellularLocation>
        <location evidence="1">Nucleus</location>
    </subcellularLocation>
</comment>
<reference evidence="10 11" key="1">
    <citation type="submission" date="2018-03" db="EMBL/GenBank/DDBJ databases">
        <authorList>
            <person name="Guldener U."/>
        </authorList>
    </citation>
    <scope>NUCLEOTIDE SEQUENCE [LARGE SCALE GENOMIC DNA]</scope>
    <source>
        <strain evidence="10 11">NBRC100155</strain>
    </source>
</reference>
<accession>A0A5C3EAC0</accession>
<feature type="region of interest" description="Disordered" evidence="9">
    <location>
        <begin position="392"/>
        <end position="421"/>
    </location>
</feature>
<evidence type="ECO:0000256" key="5">
    <source>
        <dbReference type="ARBA" id="ARBA00022552"/>
    </source>
</evidence>
<feature type="compositionally biased region" description="Basic and acidic residues" evidence="9">
    <location>
        <begin position="46"/>
        <end position="55"/>
    </location>
</feature>
<dbReference type="Proteomes" id="UP000324022">
    <property type="component" value="Unassembled WGS sequence"/>
</dbReference>
<organism evidence="10 11">
    <name type="scientific">Ustilago trichophora</name>
    <dbReference type="NCBI Taxonomy" id="86804"/>
    <lineage>
        <taxon>Eukaryota</taxon>
        <taxon>Fungi</taxon>
        <taxon>Dikarya</taxon>
        <taxon>Basidiomycota</taxon>
        <taxon>Ustilaginomycotina</taxon>
        <taxon>Ustilaginomycetes</taxon>
        <taxon>Ustilaginales</taxon>
        <taxon>Ustilaginaceae</taxon>
        <taxon>Ustilago</taxon>
    </lineage>
</organism>
<keyword evidence="5" id="KW-0698">rRNA processing</keyword>
<feature type="compositionally biased region" description="Basic and acidic residues" evidence="9">
    <location>
        <begin position="228"/>
        <end position="242"/>
    </location>
</feature>
<dbReference type="SUPFAM" id="SSF50447">
    <property type="entry name" value="Translation proteins"/>
    <property type="match status" value="1"/>
</dbReference>
<evidence type="ECO:0000313" key="11">
    <source>
        <dbReference type="Proteomes" id="UP000324022"/>
    </source>
</evidence>
<evidence type="ECO:0000256" key="3">
    <source>
        <dbReference type="ARBA" id="ARBA00021438"/>
    </source>
</evidence>
<keyword evidence="7" id="KW-0694">RNA-binding</keyword>
<evidence type="ECO:0000256" key="8">
    <source>
        <dbReference type="ARBA" id="ARBA00023242"/>
    </source>
</evidence>
<dbReference type="GO" id="GO:0006364">
    <property type="term" value="P:rRNA processing"/>
    <property type="evidence" value="ECO:0007669"/>
    <property type="project" value="UniProtKB-KW"/>
</dbReference>
<feature type="compositionally biased region" description="Acidic residues" evidence="9">
    <location>
        <begin position="307"/>
        <end position="317"/>
    </location>
</feature>
<sequence length="980" mass="100198">MSNEGADTQLACAADAKQEEHITSGVAMASSTDGPNNMAGTSETQKAVEEGRTEEAAQDLAAAAEEAATSSAAVKSEHSEQDVDTIDSIMPTEATLTAEATPSTSPATASELLVHSRIEIGDSESSDEQAKPDTAAGQDDTDFVPPDMEHIVSTGATQDGASSMQALRELVAQARASSRQPREALPPGFGDDDDDEANFSPPAQAQRGEKRKAEVELEKLVQSSAGIDEVKAAAEKSQHPETRTLLQKALSSISGLVSRRPKAEPVAATSSSSAPQSEQPKAEGQGTDSSDDSDDSSDSDSSSSGDSSDDEDDDEGDDARSVGLALAGDDDDDEEGGGASGSIAPATKNEILAPDVEQPTVQELTDGEKQTLRKLGKVHSIVDSVVVVEQDVQQSSKQPSDVANAGSVPVDSTGRQGEREGEYSVLDTGSLLCFEDGKVLGLVFETFGSIHNPMYSIRFSSAAAIDREVVKTGKGVFYLPAQSTYVLTQLLRSIKGSDASNMWDEEVAEDEIDYSDDEQEAEAKRRAKAIRSGKVDDQGNPIGADGGRGNKRQKQGGGQSSQAPLNHSANGSSKQRSGPGNNVSAPVQQNHHNRPPSHPSMSQPRRNMGGPSLPHPPAPLGPASLGPAFPHGIASLPPKPSAGLPSKPTFQSSEASNGNVKPDSQSAPTAPRSRMSTAEGIPGGQSHSRMHSAAASGLPAKPVDAAAAAAASPYRGQAAVVGASSPPHPSRAASMGRPAPAPTGAYAHQGSPSWYAGSGSAPSSTPASPAAPSQHAGSRVSAAYSPGTGPAAPVTAQGGGHYNPAYAAHWQQHGPPPFPPSHASAGMPWNAPQAAYHPPPLHMASGAMSQQLPYGGYVAPHGGSYGAAASWSGQSYPGSHYPGYTDAAAAASQHYGAAGHTNQGHYNPSAQAYGYGGYSAGQGAGGDAYNAYRYGASAPAGGGGGGAVAPSAQDSYDPRSPSMGEGNSSNAPQQQQQQGR</sequence>
<evidence type="ECO:0000256" key="1">
    <source>
        <dbReference type="ARBA" id="ARBA00004123"/>
    </source>
</evidence>
<dbReference type="GO" id="GO:0001522">
    <property type="term" value="P:pseudouridine synthesis"/>
    <property type="evidence" value="ECO:0007669"/>
    <property type="project" value="InterPro"/>
</dbReference>
<feature type="compositionally biased region" description="Low complexity" evidence="9">
    <location>
        <begin position="58"/>
        <end position="74"/>
    </location>
</feature>
<feature type="region of interest" description="Disordered" evidence="9">
    <location>
        <begin position="510"/>
        <end position="831"/>
    </location>
</feature>
<dbReference type="InterPro" id="IPR007504">
    <property type="entry name" value="H/ACA_rnp_Gar1/Naf1"/>
</dbReference>
<dbReference type="FunFam" id="2.40.10.230:FF:000007">
    <property type="entry name" value="Chromosome 8, whole genome shotgun sequence"/>
    <property type="match status" value="1"/>
</dbReference>
<feature type="compositionally biased region" description="Polar residues" evidence="9">
    <location>
        <begin position="154"/>
        <end position="165"/>
    </location>
</feature>
<dbReference type="InterPro" id="IPR009000">
    <property type="entry name" value="Transl_B-barrel_sf"/>
</dbReference>
<keyword evidence="11" id="KW-1185">Reference proteome</keyword>
<evidence type="ECO:0000256" key="2">
    <source>
        <dbReference type="ARBA" id="ARBA00009801"/>
    </source>
</evidence>
<evidence type="ECO:0000256" key="6">
    <source>
        <dbReference type="ARBA" id="ARBA00022553"/>
    </source>
</evidence>
<feature type="compositionally biased region" description="Low complexity" evidence="9">
    <location>
        <begin position="91"/>
        <end position="112"/>
    </location>
</feature>
<feature type="compositionally biased region" description="Acidic residues" evidence="9">
    <location>
        <begin position="510"/>
        <end position="520"/>
    </location>
</feature>
<dbReference type="InterPro" id="IPR038664">
    <property type="entry name" value="Gar1/Naf1_Cbf5-bd_sf"/>
</dbReference>
<dbReference type="GO" id="GO:0005732">
    <property type="term" value="C:sno(s)RNA-containing ribonucleoprotein complex"/>
    <property type="evidence" value="ECO:0007669"/>
    <property type="project" value="InterPro"/>
</dbReference>
<evidence type="ECO:0000313" key="10">
    <source>
        <dbReference type="EMBL" id="SPO26466.1"/>
    </source>
</evidence>
<keyword evidence="4" id="KW-0690">Ribosome biogenesis</keyword>
<feature type="region of interest" description="Disordered" evidence="9">
    <location>
        <begin position="1"/>
        <end position="360"/>
    </location>
</feature>
<keyword evidence="6" id="KW-0597">Phosphoprotein</keyword>
<evidence type="ECO:0000256" key="9">
    <source>
        <dbReference type="SAM" id="MobiDB-lite"/>
    </source>
</evidence>
<feature type="compositionally biased region" description="Low complexity" evidence="9">
    <location>
        <begin position="756"/>
        <end position="778"/>
    </location>
</feature>
<feature type="compositionally biased region" description="Polar residues" evidence="9">
    <location>
        <begin position="29"/>
        <end position="45"/>
    </location>
</feature>
<proteinExistence type="inferred from homology"/>
<dbReference type="EMBL" id="OOIN01000014">
    <property type="protein sequence ID" value="SPO26466.1"/>
    <property type="molecule type" value="Genomic_DNA"/>
</dbReference>
<keyword evidence="8" id="KW-0539">Nucleus</keyword>
<dbReference type="Gene3D" id="2.40.10.230">
    <property type="entry name" value="Probable tRNA pseudouridine synthase domain"/>
    <property type="match status" value="1"/>
</dbReference>
<feature type="compositionally biased region" description="Polar residues" evidence="9">
    <location>
        <begin position="563"/>
        <end position="590"/>
    </location>
</feature>
<evidence type="ECO:0000256" key="7">
    <source>
        <dbReference type="ARBA" id="ARBA00022884"/>
    </source>
</evidence>
<feature type="compositionally biased region" description="Acidic residues" evidence="9">
    <location>
        <begin position="289"/>
        <end position="298"/>
    </location>
</feature>
<feature type="compositionally biased region" description="Polar residues" evidence="9">
    <location>
        <begin position="268"/>
        <end position="279"/>
    </location>
</feature>
<dbReference type="Pfam" id="PF04410">
    <property type="entry name" value="Gar1"/>
    <property type="match status" value="1"/>
</dbReference>
<gene>
    <name evidence="10" type="ORF">UTRI_04055</name>
</gene>
<dbReference type="InterPro" id="IPR040309">
    <property type="entry name" value="Naf1"/>
</dbReference>
<dbReference type="PANTHER" id="PTHR31633:SF1">
    <property type="entry name" value="H_ACA RIBONUCLEOPROTEIN COMPLEX NON-CORE SUBUNIT NAF1"/>
    <property type="match status" value="1"/>
</dbReference>